<sequence>MRALVLERIRELSLRDIDLPLAVGPGDLRIRIDTVGVCGSDVHYYTHGRIGPFIVNEPMVLGHEAAGTVVEVGSAVTGFRPGDRVCMEPGIPDLTSRASKLGLYNVDPSVVFWATPPVHGCLTPEVVHPAAFTFKLPDNVSFAEGAMVEPFAVGLQAAAKARIAPGDVAVVIGAGPIGIMAALAALAGGCSRAVIADLVDEKLAIAGRYPGITPVNIRREKLADAVARETGGWGADVVFEASGSPRAFEGIFALPRPGGCLVLVGMPVEPVAFDVVSAAAKEIRIETIFRYANVFDRALAMISSGKVDLKPLISHTFAFQDSIAAFERAAEGRPGDVKLQIKL</sequence>
<evidence type="ECO:0000313" key="8">
    <source>
        <dbReference type="EMBL" id="MDQ0473878.1"/>
    </source>
</evidence>
<dbReference type="InterPro" id="IPR002328">
    <property type="entry name" value="ADH_Zn_CS"/>
</dbReference>
<dbReference type="CDD" id="cd05285">
    <property type="entry name" value="sorbitol_DH"/>
    <property type="match status" value="1"/>
</dbReference>
<dbReference type="Gene3D" id="3.90.180.10">
    <property type="entry name" value="Medium-chain alcohol dehydrogenases, catalytic domain"/>
    <property type="match status" value="1"/>
</dbReference>
<dbReference type="PANTHER" id="PTHR43161:SF9">
    <property type="entry name" value="SORBITOL DEHYDROGENASE"/>
    <property type="match status" value="1"/>
</dbReference>
<evidence type="ECO:0000256" key="6">
    <source>
        <dbReference type="RuleBase" id="RU361277"/>
    </source>
</evidence>
<evidence type="ECO:0000313" key="9">
    <source>
        <dbReference type="Proteomes" id="UP001242480"/>
    </source>
</evidence>
<evidence type="ECO:0000259" key="7">
    <source>
        <dbReference type="SMART" id="SM00829"/>
    </source>
</evidence>
<dbReference type="InterPro" id="IPR011032">
    <property type="entry name" value="GroES-like_sf"/>
</dbReference>
<comment type="caution">
    <text evidence="8">The sequence shown here is derived from an EMBL/GenBank/DDBJ whole genome shotgun (WGS) entry which is preliminary data.</text>
</comment>
<evidence type="ECO:0000256" key="4">
    <source>
        <dbReference type="ARBA" id="ARBA00022833"/>
    </source>
</evidence>
<dbReference type="Pfam" id="PF00107">
    <property type="entry name" value="ADH_zinc_N"/>
    <property type="match status" value="1"/>
</dbReference>
<protein>
    <submittedName>
        <fullName evidence="8">D-xylulose reductase</fullName>
        <ecNumber evidence="8">1.1.1.9</ecNumber>
    </submittedName>
</protein>
<keyword evidence="9" id="KW-1185">Reference proteome</keyword>
<evidence type="ECO:0000256" key="1">
    <source>
        <dbReference type="ARBA" id="ARBA00001947"/>
    </source>
</evidence>
<keyword evidence="4 6" id="KW-0862">Zinc</keyword>
<dbReference type="InterPro" id="IPR013149">
    <property type="entry name" value="ADH-like_C"/>
</dbReference>
<comment type="cofactor">
    <cofactor evidence="1 6">
        <name>Zn(2+)</name>
        <dbReference type="ChEBI" id="CHEBI:29105"/>
    </cofactor>
</comment>
<reference evidence="8 9" key="1">
    <citation type="submission" date="2023-07" db="EMBL/GenBank/DDBJ databases">
        <title>Genomic Encyclopedia of Type Strains, Phase IV (KMG-IV): sequencing the most valuable type-strain genomes for metagenomic binning, comparative biology and taxonomic classification.</title>
        <authorList>
            <person name="Goeker M."/>
        </authorList>
    </citation>
    <scope>NUCLEOTIDE SEQUENCE [LARGE SCALE GENOMIC DNA]</scope>
    <source>
        <strain evidence="8 9">DSM 19619</strain>
    </source>
</reference>
<dbReference type="EMBL" id="JAUSVX010000018">
    <property type="protein sequence ID" value="MDQ0473878.1"/>
    <property type="molecule type" value="Genomic_DNA"/>
</dbReference>
<gene>
    <name evidence="8" type="ORF">QO011_006914</name>
</gene>
<keyword evidence="3 6" id="KW-0479">Metal-binding</keyword>
<dbReference type="PANTHER" id="PTHR43161">
    <property type="entry name" value="SORBITOL DEHYDROGENASE"/>
    <property type="match status" value="1"/>
</dbReference>
<proteinExistence type="inferred from homology"/>
<dbReference type="SMART" id="SM00829">
    <property type="entry name" value="PKS_ER"/>
    <property type="match status" value="1"/>
</dbReference>
<accession>A0ABU0JKF3</accession>
<comment type="similarity">
    <text evidence="2 6">Belongs to the zinc-containing alcohol dehydrogenase family.</text>
</comment>
<dbReference type="Proteomes" id="UP001242480">
    <property type="component" value="Unassembled WGS sequence"/>
</dbReference>
<evidence type="ECO:0000256" key="5">
    <source>
        <dbReference type="ARBA" id="ARBA00023002"/>
    </source>
</evidence>
<dbReference type="InterPro" id="IPR020843">
    <property type="entry name" value="ER"/>
</dbReference>
<dbReference type="Gene3D" id="3.40.50.720">
    <property type="entry name" value="NAD(P)-binding Rossmann-like Domain"/>
    <property type="match status" value="1"/>
</dbReference>
<dbReference type="InterPro" id="IPR013154">
    <property type="entry name" value="ADH-like_N"/>
</dbReference>
<keyword evidence="5 8" id="KW-0560">Oxidoreductase</keyword>
<dbReference type="GO" id="GO:0046526">
    <property type="term" value="F:D-xylulose reductase activity"/>
    <property type="evidence" value="ECO:0007669"/>
    <property type="project" value="UniProtKB-EC"/>
</dbReference>
<organism evidence="8 9">
    <name type="scientific">Labrys wisconsinensis</name>
    <dbReference type="NCBI Taxonomy" id="425677"/>
    <lineage>
        <taxon>Bacteria</taxon>
        <taxon>Pseudomonadati</taxon>
        <taxon>Pseudomonadota</taxon>
        <taxon>Alphaproteobacteria</taxon>
        <taxon>Hyphomicrobiales</taxon>
        <taxon>Xanthobacteraceae</taxon>
        <taxon>Labrys</taxon>
    </lineage>
</organism>
<feature type="domain" description="Enoyl reductase (ER)" evidence="7">
    <location>
        <begin position="7"/>
        <end position="334"/>
    </location>
</feature>
<dbReference type="PROSITE" id="PS00059">
    <property type="entry name" value="ADH_ZINC"/>
    <property type="match status" value="1"/>
</dbReference>
<dbReference type="SUPFAM" id="SSF51735">
    <property type="entry name" value="NAD(P)-binding Rossmann-fold domains"/>
    <property type="match status" value="1"/>
</dbReference>
<evidence type="ECO:0000256" key="3">
    <source>
        <dbReference type="ARBA" id="ARBA00022723"/>
    </source>
</evidence>
<dbReference type="EC" id="1.1.1.9" evidence="8"/>
<dbReference type="Pfam" id="PF08240">
    <property type="entry name" value="ADH_N"/>
    <property type="match status" value="1"/>
</dbReference>
<dbReference type="SUPFAM" id="SSF50129">
    <property type="entry name" value="GroES-like"/>
    <property type="match status" value="1"/>
</dbReference>
<dbReference type="InterPro" id="IPR045306">
    <property type="entry name" value="SDH-like"/>
</dbReference>
<dbReference type="RefSeq" id="WP_307282592.1">
    <property type="nucleotide sequence ID" value="NZ_JAUSVX010000018.1"/>
</dbReference>
<name>A0ABU0JKF3_9HYPH</name>
<evidence type="ECO:0000256" key="2">
    <source>
        <dbReference type="ARBA" id="ARBA00008072"/>
    </source>
</evidence>
<dbReference type="InterPro" id="IPR036291">
    <property type="entry name" value="NAD(P)-bd_dom_sf"/>
</dbReference>